<dbReference type="Pfam" id="PF02826">
    <property type="entry name" value="2-Hacid_dh_C"/>
    <property type="match status" value="1"/>
</dbReference>
<keyword evidence="3" id="KW-0520">NAD</keyword>
<evidence type="ECO:0000313" key="8">
    <source>
        <dbReference type="Proteomes" id="UP000809789"/>
    </source>
</evidence>
<dbReference type="PROSITE" id="PS00671">
    <property type="entry name" value="D_2_HYDROXYACID_DH_3"/>
    <property type="match status" value="1"/>
</dbReference>
<evidence type="ECO:0000259" key="5">
    <source>
        <dbReference type="Pfam" id="PF00389"/>
    </source>
</evidence>
<dbReference type="GO" id="GO:0005829">
    <property type="term" value="C:cytosol"/>
    <property type="evidence" value="ECO:0007669"/>
    <property type="project" value="TreeGrafter"/>
</dbReference>
<dbReference type="Pfam" id="PF00389">
    <property type="entry name" value="2-Hacid_dh"/>
    <property type="match status" value="1"/>
</dbReference>
<comment type="similarity">
    <text evidence="1 4">Belongs to the D-isomer specific 2-hydroxyacid dehydrogenase family.</text>
</comment>
<evidence type="ECO:0000256" key="2">
    <source>
        <dbReference type="ARBA" id="ARBA00023002"/>
    </source>
</evidence>
<dbReference type="GO" id="GO:0016618">
    <property type="term" value="F:hydroxypyruvate reductase [NAD(P)H] activity"/>
    <property type="evidence" value="ECO:0007669"/>
    <property type="project" value="TreeGrafter"/>
</dbReference>
<dbReference type="GO" id="GO:0030267">
    <property type="term" value="F:glyoxylate reductase (NADPH) activity"/>
    <property type="evidence" value="ECO:0007669"/>
    <property type="project" value="TreeGrafter"/>
</dbReference>
<comment type="caution">
    <text evidence="7">The sequence shown here is derived from an EMBL/GenBank/DDBJ whole genome shotgun (WGS) entry which is preliminary data.</text>
</comment>
<dbReference type="InterPro" id="IPR050223">
    <property type="entry name" value="D-isomer_2-hydroxyacid_DH"/>
</dbReference>
<dbReference type="OrthoDB" id="9991913at2759"/>
<evidence type="ECO:0000256" key="4">
    <source>
        <dbReference type="RuleBase" id="RU003719"/>
    </source>
</evidence>
<accession>A0A8K0PBC3</accession>
<sequence length="307" mass="33034">MSLPKVLLLGQIEHECQSGIHNGVIAILDRAPASITITGRYDKTLLSALPSSLRYICHMGAGYDNIDIAACTARGIHVSHAPGVVEDATADTALFLILAAMRGFNNGIMAIRNGQWEGKVPPGPLGREVGGKTSGILGMGGIGRKVKARAEACGMEVVYHNRTRLGEVEPAVAKYVEFEELLRRSDVLSLSLPLNAGTRNIISKREFDMMREGIVIVNTARGGVMDEEALVEALESGRVRSVGLDVYASEPGVHPGLLSNPHVCLLPHMGTSTIETKRKMEEWTIANVRAALETGLLKSIVPEQRNL</sequence>
<dbReference type="SUPFAM" id="SSF52283">
    <property type="entry name" value="Formate/glycerate dehydrogenase catalytic domain-like"/>
    <property type="match status" value="1"/>
</dbReference>
<organism evidence="7 8">
    <name type="scientific">Elsinoe batatas</name>
    <dbReference type="NCBI Taxonomy" id="2601811"/>
    <lineage>
        <taxon>Eukaryota</taxon>
        <taxon>Fungi</taxon>
        <taxon>Dikarya</taxon>
        <taxon>Ascomycota</taxon>
        <taxon>Pezizomycotina</taxon>
        <taxon>Dothideomycetes</taxon>
        <taxon>Dothideomycetidae</taxon>
        <taxon>Myriangiales</taxon>
        <taxon>Elsinoaceae</taxon>
        <taxon>Elsinoe</taxon>
    </lineage>
</organism>
<dbReference type="CDD" id="cd12168">
    <property type="entry name" value="Mand_dh_like"/>
    <property type="match status" value="1"/>
</dbReference>
<keyword evidence="2 4" id="KW-0560">Oxidoreductase</keyword>
<protein>
    <recommendedName>
        <fullName evidence="9">Glyoxylate reductase</fullName>
    </recommendedName>
</protein>
<evidence type="ECO:0000313" key="7">
    <source>
        <dbReference type="EMBL" id="KAG8625605.1"/>
    </source>
</evidence>
<dbReference type="InterPro" id="IPR006139">
    <property type="entry name" value="D-isomer_2_OHA_DH_cat_dom"/>
</dbReference>
<evidence type="ECO:0008006" key="9">
    <source>
        <dbReference type="Google" id="ProtNLM"/>
    </source>
</evidence>
<dbReference type="PANTHER" id="PTHR10996">
    <property type="entry name" value="2-HYDROXYACID DEHYDROGENASE-RELATED"/>
    <property type="match status" value="1"/>
</dbReference>
<dbReference type="GO" id="GO:0051287">
    <property type="term" value="F:NAD binding"/>
    <property type="evidence" value="ECO:0007669"/>
    <property type="project" value="InterPro"/>
</dbReference>
<proteinExistence type="inferred from homology"/>
<dbReference type="FunFam" id="3.40.50.720:FF:000203">
    <property type="entry name" value="D-3-phosphoglycerate dehydrogenase (SerA)"/>
    <property type="match status" value="1"/>
</dbReference>
<feature type="domain" description="D-isomer specific 2-hydroxyacid dehydrogenase catalytic" evidence="5">
    <location>
        <begin position="25"/>
        <end position="301"/>
    </location>
</feature>
<dbReference type="Gene3D" id="3.40.50.720">
    <property type="entry name" value="NAD(P)-binding Rossmann-like Domain"/>
    <property type="match status" value="2"/>
</dbReference>
<dbReference type="PANTHER" id="PTHR10996:SF269">
    <property type="entry name" value="HYPOTHETICAL D-ISOMER SPECIFIC 2-HYDROXYACID DEHYDROGENASE (EUROFUNG)"/>
    <property type="match status" value="1"/>
</dbReference>
<evidence type="ECO:0000256" key="3">
    <source>
        <dbReference type="ARBA" id="ARBA00023027"/>
    </source>
</evidence>
<evidence type="ECO:0000256" key="1">
    <source>
        <dbReference type="ARBA" id="ARBA00005854"/>
    </source>
</evidence>
<reference evidence="7" key="1">
    <citation type="submission" date="2021-07" db="EMBL/GenBank/DDBJ databases">
        <title>Elsinoe batatas strain:CRI-CJ2 Genome sequencing and assembly.</title>
        <authorList>
            <person name="Huang L."/>
        </authorList>
    </citation>
    <scope>NUCLEOTIDE SEQUENCE</scope>
    <source>
        <strain evidence="7">CRI-CJ2</strain>
    </source>
</reference>
<gene>
    <name evidence="7" type="ORF">KVT40_006006</name>
</gene>
<dbReference type="AlphaFoldDB" id="A0A8K0PBC3"/>
<dbReference type="InterPro" id="IPR036291">
    <property type="entry name" value="NAD(P)-bd_dom_sf"/>
</dbReference>
<feature type="domain" description="D-isomer specific 2-hydroxyacid dehydrogenase NAD-binding" evidence="6">
    <location>
        <begin position="95"/>
        <end position="270"/>
    </location>
</feature>
<dbReference type="InterPro" id="IPR006140">
    <property type="entry name" value="D-isomer_DH_NAD-bd"/>
</dbReference>
<dbReference type="SUPFAM" id="SSF51735">
    <property type="entry name" value="NAD(P)-binding Rossmann-fold domains"/>
    <property type="match status" value="1"/>
</dbReference>
<evidence type="ECO:0000259" key="6">
    <source>
        <dbReference type="Pfam" id="PF02826"/>
    </source>
</evidence>
<name>A0A8K0PBC3_9PEZI</name>
<keyword evidence="8" id="KW-1185">Reference proteome</keyword>
<dbReference type="InterPro" id="IPR029753">
    <property type="entry name" value="D-isomer_DH_CS"/>
</dbReference>
<dbReference type="EMBL" id="JAESVG020000007">
    <property type="protein sequence ID" value="KAG8625605.1"/>
    <property type="molecule type" value="Genomic_DNA"/>
</dbReference>
<dbReference type="Proteomes" id="UP000809789">
    <property type="component" value="Unassembled WGS sequence"/>
</dbReference>